<dbReference type="InterPro" id="IPR021530">
    <property type="entry name" value="AllH-like"/>
</dbReference>
<dbReference type="EMBL" id="UGEM01000004">
    <property type="protein sequence ID" value="STP21722.1"/>
    <property type="molecule type" value="Genomic_DNA"/>
</dbReference>
<evidence type="ECO:0000313" key="1">
    <source>
        <dbReference type="EMBL" id="STP21722.1"/>
    </source>
</evidence>
<dbReference type="Proteomes" id="UP000254181">
    <property type="component" value="Unassembled WGS sequence"/>
</dbReference>
<protein>
    <submittedName>
        <fullName evidence="1">Protein</fullName>
    </submittedName>
</protein>
<evidence type="ECO:0000313" key="2">
    <source>
        <dbReference type="Proteomes" id="UP000254181"/>
    </source>
</evidence>
<reference evidence="1 2" key="1">
    <citation type="submission" date="2018-06" db="EMBL/GenBank/DDBJ databases">
        <authorList>
            <consortium name="Pathogen Informatics"/>
            <person name="Doyle S."/>
        </authorList>
    </citation>
    <scope>NUCLEOTIDE SEQUENCE [LARGE SCALE GENOMIC DNA]</scope>
    <source>
        <strain evidence="1 2">NCTC9075</strain>
    </source>
</reference>
<dbReference type="Pfam" id="PF11392">
    <property type="entry name" value="AllH"/>
    <property type="match status" value="1"/>
</dbReference>
<dbReference type="AlphaFoldDB" id="A0A377KDF1"/>
<sequence>MHKPGGLLSTHQKNGCVWALTADADFLAQRGQGQVEQVFARAVNIVLPARQQLLTLLCEEYDNAPNSCRLALTHFNGLFRHGDKVQFDDQGITIGQHHHIEMSHCQRWLSPTMQMTALNFHLIAWQQWHDIIHQHLGENETLFNYRGDNPFYQALNKELHIKRRAVIQAVNDKQNIAVAVASMMGLGIGLTPSADDYLTGLALILFLPGHPAEKYKEEFYLGLQRGRNNTTLLSAITLEAALQQRCRENIHRFIHNIIYDIPGNATQAIEKIKHIGSSSGCDMLYGMADGCALSQTYGGNYVS</sequence>
<proteinExistence type="predicted"/>
<organism evidence="1 2">
    <name type="scientific">Escherichia coli</name>
    <dbReference type="NCBI Taxonomy" id="562"/>
    <lineage>
        <taxon>Bacteria</taxon>
        <taxon>Pseudomonadati</taxon>
        <taxon>Pseudomonadota</taxon>
        <taxon>Gammaproteobacteria</taxon>
        <taxon>Enterobacterales</taxon>
        <taxon>Enterobacteriaceae</taxon>
        <taxon>Escherichia</taxon>
    </lineage>
</organism>
<accession>A0A377KDF1</accession>
<gene>
    <name evidence="1" type="primary">yahE</name>
    <name evidence="1" type="ORF">NCTC9075_05182</name>
</gene>
<name>A0A377KDF1_ECOLX</name>